<feature type="transmembrane region" description="Helical" evidence="1">
    <location>
        <begin position="263"/>
        <end position="281"/>
    </location>
</feature>
<feature type="transmembrane region" description="Helical" evidence="1">
    <location>
        <begin position="7"/>
        <end position="24"/>
    </location>
</feature>
<dbReference type="OrthoDB" id="2813114at2"/>
<proteinExistence type="predicted"/>
<feature type="transmembrane region" description="Helical" evidence="1">
    <location>
        <begin position="174"/>
        <end position="195"/>
    </location>
</feature>
<feature type="transmembrane region" description="Helical" evidence="1">
    <location>
        <begin position="368"/>
        <end position="395"/>
    </location>
</feature>
<feature type="transmembrane region" description="Helical" evidence="1">
    <location>
        <begin position="60"/>
        <end position="81"/>
    </location>
</feature>
<gene>
    <name evidence="2" type="ORF">J2Z64_001395</name>
</gene>
<keyword evidence="1" id="KW-0472">Membrane</keyword>
<dbReference type="RefSeq" id="WP_149473686.1">
    <property type="nucleotide sequence ID" value="NZ_JAGGMB010000003.1"/>
</dbReference>
<reference evidence="2" key="1">
    <citation type="submission" date="2021-03" db="EMBL/GenBank/DDBJ databases">
        <title>Genomic Encyclopedia of Type Strains, Phase IV (KMG-IV): sequencing the most valuable type-strain genomes for metagenomic binning, comparative biology and taxonomic classification.</title>
        <authorList>
            <person name="Goeker M."/>
        </authorList>
    </citation>
    <scope>NUCLEOTIDE SEQUENCE</scope>
    <source>
        <strain evidence="2">DSM 107338</strain>
    </source>
</reference>
<sequence>MKNMINWCLTLSIITFTVLHFVTYFYENEWLLRILSISGMGIFTFTVVRYTPPKIKMPSSLFVIGFIILLFSDTSLIEGFWNGFLQMRNIIGLLVIVPMISWVLREEPFLEAIMGFGHRFLNTSRKFYFGMISFTQIIAYFLLFGSITMMYQFVNMILKDEKGEAWEHFKGTALLRGFSLSVLWVISIPSFAYVVETMNASLGLSIVQGLIISIGGIFVALLFSKSEEKKYGVNLTAGLKTEIAELLSHTSNKKVMHRNVKEFIVLFISLFGSIFILNFLVTMELLVLIPLVVMIWIMVYYMIKGRMNKLFDLAKSYVKTDMAKQSYQLCVMLGAGILIFALNQTVFASYVVNGIYSLQEIIPFLNVLYFLPIMVILLGFVALGPLTVMVLVAGILQSIHLPYPPELIVLAITLGSSISILLSPVIMPIIMLSGQNGLSGFKNGIQYNWKFAVVMYVLVMGYVQVRVYLESF</sequence>
<evidence type="ECO:0000313" key="2">
    <source>
        <dbReference type="EMBL" id="MBP2077164.1"/>
    </source>
</evidence>
<comment type="caution">
    <text evidence="2">The sequence shown here is derived from an EMBL/GenBank/DDBJ whole genome shotgun (WGS) entry which is preliminary data.</text>
</comment>
<feature type="transmembrane region" description="Helical" evidence="1">
    <location>
        <begin position="30"/>
        <end position="48"/>
    </location>
</feature>
<feature type="transmembrane region" description="Helical" evidence="1">
    <location>
        <begin position="451"/>
        <end position="469"/>
    </location>
</feature>
<keyword evidence="1" id="KW-0812">Transmembrane</keyword>
<keyword evidence="1" id="KW-1133">Transmembrane helix</keyword>
<keyword evidence="3" id="KW-1185">Reference proteome</keyword>
<dbReference type="EMBL" id="JAGGMB010000003">
    <property type="protein sequence ID" value="MBP2077164.1"/>
    <property type="molecule type" value="Genomic_DNA"/>
</dbReference>
<feature type="transmembrane region" description="Helical" evidence="1">
    <location>
        <begin position="201"/>
        <end position="223"/>
    </location>
</feature>
<evidence type="ECO:0000256" key="1">
    <source>
        <dbReference type="SAM" id="Phobius"/>
    </source>
</evidence>
<dbReference type="Proteomes" id="UP001138793">
    <property type="component" value="Unassembled WGS sequence"/>
</dbReference>
<name>A0A9X0YR53_9BACI</name>
<feature type="transmembrane region" description="Helical" evidence="1">
    <location>
        <begin position="407"/>
        <end position="431"/>
    </location>
</feature>
<feature type="transmembrane region" description="Helical" evidence="1">
    <location>
        <begin position="287"/>
        <end position="303"/>
    </location>
</feature>
<protein>
    <submittedName>
        <fullName evidence="2">Uncharacterized protein</fullName>
    </submittedName>
</protein>
<feature type="transmembrane region" description="Helical" evidence="1">
    <location>
        <begin position="329"/>
        <end position="356"/>
    </location>
</feature>
<feature type="transmembrane region" description="Helical" evidence="1">
    <location>
        <begin position="127"/>
        <end position="154"/>
    </location>
</feature>
<dbReference type="AlphaFoldDB" id="A0A9X0YR53"/>
<evidence type="ECO:0000313" key="3">
    <source>
        <dbReference type="Proteomes" id="UP001138793"/>
    </source>
</evidence>
<accession>A0A9X0YR53</accession>
<organism evidence="2 3">
    <name type="scientific">Oceanobacillus polygoni</name>
    <dbReference type="NCBI Taxonomy" id="1235259"/>
    <lineage>
        <taxon>Bacteria</taxon>
        <taxon>Bacillati</taxon>
        <taxon>Bacillota</taxon>
        <taxon>Bacilli</taxon>
        <taxon>Bacillales</taxon>
        <taxon>Bacillaceae</taxon>
        <taxon>Oceanobacillus</taxon>
    </lineage>
</organism>